<dbReference type="InterPro" id="IPR036188">
    <property type="entry name" value="FAD/NAD-bd_sf"/>
</dbReference>
<dbReference type="Pfam" id="PF13738">
    <property type="entry name" value="Pyr_redox_3"/>
    <property type="match status" value="1"/>
</dbReference>
<dbReference type="AlphaFoldDB" id="G6EAS8"/>
<dbReference type="InterPro" id="IPR000960">
    <property type="entry name" value="Flavin_mOase"/>
</dbReference>
<keyword evidence="5" id="KW-0521">NADP</keyword>
<evidence type="ECO:0000256" key="5">
    <source>
        <dbReference type="ARBA" id="ARBA00022857"/>
    </source>
</evidence>
<comment type="similarity">
    <text evidence="2">Belongs to the FAD-binding monooxygenase family.</text>
</comment>
<keyword evidence="9" id="KW-1185">Reference proteome</keyword>
<dbReference type="InterPro" id="IPR050775">
    <property type="entry name" value="FAD-binding_Monooxygenases"/>
</dbReference>
<proteinExistence type="inferred from homology"/>
<dbReference type="KEGG" id="npn:JI59_12780"/>
<evidence type="ECO:0000256" key="4">
    <source>
        <dbReference type="ARBA" id="ARBA00022827"/>
    </source>
</evidence>
<keyword evidence="7 8" id="KW-0503">Monooxygenase</keyword>
<sequence>MHERFDVVVIGAGFGGLHMLWKLRQMGRTAVALEKADDVGGTWYWNRYPGARCDVPSFEYSVPWDPELEQEWNWSEKYSAQPEILAYVEEVAKRHDLKRDIRFETTVTAMTRDETRGLWIVETDTGVTFEAPVVVSAAGCLSAPNLPDIPGIEDFSRPLHHTGRWPHDPVDFSGKSVGVIGTGSTGVQASTAIAAEAGHLYVFQRTAQYSLPALNRDISAEELAEQKRAYAELRQLQRSSFGAAVIDPPKGMKAFEDPQEERLAEYERRWNIGRQDLLAAYGDISTDPEVNAEVSEFVRGKIRAIVKDPEIAEKLCPKVNPLGTRRIIMDTGYFEIFNQDNVSLVDIREDPIERITETGVKLRSGQFIELDMLVIATGYDAVTGPLIDMNITGRGGRTLADKWEHGPETYLGLMMHGFPNLFTITGPQSPTVHANVIMAIEQHVEWIAKCLAFMEREQVAEIEPARQSEEEWKKQVDAVGSVGLRAKDTNNWYTGGNIPGKPRSFLTWQGGFVRYGEICDTIANEGYRGFELNREPTKASA</sequence>
<comment type="cofactor">
    <cofactor evidence="1">
        <name>FAD</name>
        <dbReference type="ChEBI" id="CHEBI:57692"/>
    </cofactor>
</comment>
<dbReference type="OrthoDB" id="312624at2"/>
<keyword evidence="6" id="KW-0560">Oxidoreductase</keyword>
<keyword evidence="3" id="KW-0285">Flavoprotein</keyword>
<accession>G6EAS8</accession>
<dbReference type="STRING" id="1088721.JI59_12780"/>
<organism evidence="8 9">
    <name type="scientific">Novosphingobium pentaromativorans US6-1</name>
    <dbReference type="NCBI Taxonomy" id="1088721"/>
    <lineage>
        <taxon>Bacteria</taxon>
        <taxon>Pseudomonadati</taxon>
        <taxon>Pseudomonadota</taxon>
        <taxon>Alphaproteobacteria</taxon>
        <taxon>Sphingomonadales</taxon>
        <taxon>Sphingomonadaceae</taxon>
        <taxon>Novosphingobium</taxon>
    </lineage>
</organism>
<name>G6EAS8_9SPHN</name>
<evidence type="ECO:0000256" key="1">
    <source>
        <dbReference type="ARBA" id="ARBA00001974"/>
    </source>
</evidence>
<dbReference type="PANTHER" id="PTHR43098">
    <property type="entry name" value="L-ORNITHINE N(5)-MONOOXYGENASE-RELATED"/>
    <property type="match status" value="1"/>
</dbReference>
<dbReference type="GO" id="GO:0004497">
    <property type="term" value="F:monooxygenase activity"/>
    <property type="evidence" value="ECO:0007669"/>
    <property type="project" value="UniProtKB-KW"/>
</dbReference>
<dbReference type="RefSeq" id="WP_007012391.1">
    <property type="nucleotide sequence ID" value="NZ_AGFM01000017.1"/>
</dbReference>
<protein>
    <submittedName>
        <fullName evidence="8">Cyclohexanone monooxygenase</fullName>
    </submittedName>
</protein>
<gene>
    <name evidence="8" type="ORF">NSU_1476</name>
</gene>
<evidence type="ECO:0000256" key="3">
    <source>
        <dbReference type="ARBA" id="ARBA00022630"/>
    </source>
</evidence>
<dbReference type="PATRIC" id="fig|1088721.3.peg.1457"/>
<evidence type="ECO:0000256" key="6">
    <source>
        <dbReference type="ARBA" id="ARBA00023002"/>
    </source>
</evidence>
<dbReference type="GO" id="GO:0050661">
    <property type="term" value="F:NADP binding"/>
    <property type="evidence" value="ECO:0007669"/>
    <property type="project" value="InterPro"/>
</dbReference>
<evidence type="ECO:0000256" key="2">
    <source>
        <dbReference type="ARBA" id="ARBA00010139"/>
    </source>
</evidence>
<keyword evidence="4" id="KW-0274">FAD</keyword>
<dbReference type="SUPFAM" id="SSF51905">
    <property type="entry name" value="FAD/NAD(P)-binding domain"/>
    <property type="match status" value="2"/>
</dbReference>
<dbReference type="EMBL" id="AGFM01000017">
    <property type="protein sequence ID" value="EHJ61715.1"/>
    <property type="molecule type" value="Genomic_DNA"/>
</dbReference>
<evidence type="ECO:0000313" key="9">
    <source>
        <dbReference type="Proteomes" id="UP000004030"/>
    </source>
</evidence>
<comment type="caution">
    <text evidence="8">The sequence shown here is derived from an EMBL/GenBank/DDBJ whole genome shotgun (WGS) entry which is preliminary data.</text>
</comment>
<dbReference type="eggNOG" id="COG2072">
    <property type="taxonomic scope" value="Bacteria"/>
</dbReference>
<reference evidence="8 9" key="1">
    <citation type="journal article" date="2012" name="J. Bacteriol.">
        <title>Genome sequence of benzo(a)pyrene-degrading bacterium Novosphingobium pentaromativorans US6-1.</title>
        <authorList>
            <person name="Luo Y.R."/>
            <person name="Kang S.G."/>
            <person name="Kim S.J."/>
            <person name="Kim M.R."/>
            <person name="Li N."/>
            <person name="Lee J.H."/>
            <person name="Kwon K.K."/>
        </authorList>
    </citation>
    <scope>NUCLEOTIDE SEQUENCE [LARGE SCALE GENOMIC DNA]</scope>
    <source>
        <strain evidence="8 9">US6-1</strain>
    </source>
</reference>
<dbReference type="Gene3D" id="3.50.50.60">
    <property type="entry name" value="FAD/NAD(P)-binding domain"/>
    <property type="match status" value="2"/>
</dbReference>
<evidence type="ECO:0000313" key="8">
    <source>
        <dbReference type="EMBL" id="EHJ61715.1"/>
    </source>
</evidence>
<evidence type="ECO:0000256" key="7">
    <source>
        <dbReference type="ARBA" id="ARBA00023033"/>
    </source>
</evidence>
<dbReference type="PANTHER" id="PTHR43098:SF3">
    <property type="entry name" value="L-ORNITHINE N(5)-MONOOXYGENASE-RELATED"/>
    <property type="match status" value="1"/>
</dbReference>
<dbReference type="PRINTS" id="PR00370">
    <property type="entry name" value="FMOXYGENASE"/>
</dbReference>
<dbReference type="Proteomes" id="UP000004030">
    <property type="component" value="Unassembled WGS sequence"/>
</dbReference>
<dbReference type="GO" id="GO:0050660">
    <property type="term" value="F:flavin adenine dinucleotide binding"/>
    <property type="evidence" value="ECO:0007669"/>
    <property type="project" value="InterPro"/>
</dbReference>